<protein>
    <submittedName>
        <fullName evidence="1">Uncharacterized protein</fullName>
    </submittedName>
</protein>
<proteinExistence type="predicted"/>
<evidence type="ECO:0000313" key="2">
    <source>
        <dbReference type="Proteomes" id="UP001057402"/>
    </source>
</evidence>
<dbReference type="Proteomes" id="UP001057402">
    <property type="component" value="Chromosome 8"/>
</dbReference>
<reference evidence="2" key="1">
    <citation type="journal article" date="2023" name="Front. Plant Sci.">
        <title>Chromosomal-level genome assembly of Melastoma candidum provides insights into trichome evolution.</title>
        <authorList>
            <person name="Zhong Y."/>
            <person name="Wu W."/>
            <person name="Sun C."/>
            <person name="Zou P."/>
            <person name="Liu Y."/>
            <person name="Dai S."/>
            <person name="Zhou R."/>
        </authorList>
    </citation>
    <scope>NUCLEOTIDE SEQUENCE [LARGE SCALE GENOMIC DNA]</scope>
</reference>
<sequence length="922" mass="104034">MDHRAWLWRKTSTEKTIAANDLTGNEEHQVQAVLIDKAEHDKEVRHLTEKLVSVISDCNLKDDLAKKHEKMAQEAASGMERAEAEVASLKQQLDESLEMKMAGEKRIAHLETALKECKQQLRFVREEQERRIHDAVSKGIRDFEQSHVALEERLEETTKRLAKMSVENAHHSKVVLSKEKLVEDLTEQMKQAEADANLLTARFESLEKNNSSLKYEVRILEKELEIRNEEREFNHRSADASHRQHLESVKKIAKLEAECQRLRLLVRKRLPGPAAVAQMKNEVEILGRDPTVRRRTNAFSVPNIDSGADKYPETPAKKINFLTEQLLALQEDNKALKEALYKKVNELQASRMKNGRTRSTCSRIELMEGSPKAHKNMELAPKLDASFDHSLGSMSDMDSEISVKSSASWASALISELENAKGEKKKESVSCKPVGVSDITLMDDFVEMEKLATVSADESSENFRSPPDAAYTKYHWNDVPLLTKGMEKDKSGITKSISKLIELVESICQSSENASLKADERLRNKSTEGYTEYVVRVFQWKSSARSAVLQSLLHTCYDCLNEKADPSKLLIECVSALEWILNHCFSLKDVSSMRYEILKDWDDSCSEIEAEVGITHQEENKKLKEDLSSIGSVKRCLEVQLRSVIDEKEALTQQIETLKQTIESLHSELNTLKEPTGFAEDQIENHKLITHDLDRQLAEAKIELNEVHQKFASLEVELDNKHSCCEELEAVCLDLQLQLESLRKDDSRNGDFDLLKKQLQPSWELAMASEKIAECQETILNLGKQLKALASPKDATLFDKILPNIPEIAPSDTEDLSKAIVLVSSNTESIHRASLLDQMMAEDSLKAINLKASGISSIENVLENPSKRHLSCGGAKSFKNDDKVGSLAIVPSKTHRDGGPWRKLLWKKKKGGNKIPSLPALK</sequence>
<organism evidence="1 2">
    <name type="scientific">Melastoma candidum</name>
    <dbReference type="NCBI Taxonomy" id="119954"/>
    <lineage>
        <taxon>Eukaryota</taxon>
        <taxon>Viridiplantae</taxon>
        <taxon>Streptophyta</taxon>
        <taxon>Embryophyta</taxon>
        <taxon>Tracheophyta</taxon>
        <taxon>Spermatophyta</taxon>
        <taxon>Magnoliopsida</taxon>
        <taxon>eudicotyledons</taxon>
        <taxon>Gunneridae</taxon>
        <taxon>Pentapetalae</taxon>
        <taxon>rosids</taxon>
        <taxon>malvids</taxon>
        <taxon>Myrtales</taxon>
        <taxon>Melastomataceae</taxon>
        <taxon>Melastomatoideae</taxon>
        <taxon>Melastomateae</taxon>
        <taxon>Melastoma</taxon>
    </lineage>
</organism>
<accession>A0ACB9N5R4</accession>
<comment type="caution">
    <text evidence="1">The sequence shown here is derived from an EMBL/GenBank/DDBJ whole genome shotgun (WGS) entry which is preliminary data.</text>
</comment>
<dbReference type="EMBL" id="CM042887">
    <property type="protein sequence ID" value="KAI4330271.1"/>
    <property type="molecule type" value="Genomic_DNA"/>
</dbReference>
<evidence type="ECO:0000313" key="1">
    <source>
        <dbReference type="EMBL" id="KAI4330271.1"/>
    </source>
</evidence>
<keyword evidence="2" id="KW-1185">Reference proteome</keyword>
<name>A0ACB9N5R4_9MYRT</name>
<gene>
    <name evidence="1" type="ORF">MLD38_028571</name>
</gene>